<proteinExistence type="predicted"/>
<dbReference type="CDD" id="cd04301">
    <property type="entry name" value="NAT_SF"/>
    <property type="match status" value="1"/>
</dbReference>
<evidence type="ECO:0000256" key="2">
    <source>
        <dbReference type="ARBA" id="ARBA00023315"/>
    </source>
</evidence>
<evidence type="ECO:0000313" key="6">
    <source>
        <dbReference type="Proteomes" id="UP000638849"/>
    </source>
</evidence>
<name>A0ABS0R794_9ACTN</name>
<organism evidence="5 6">
    <name type="scientific">Streptomyces javensis</name>
    <dbReference type="NCBI Taxonomy" id="114698"/>
    <lineage>
        <taxon>Bacteria</taxon>
        <taxon>Bacillati</taxon>
        <taxon>Actinomycetota</taxon>
        <taxon>Actinomycetes</taxon>
        <taxon>Kitasatosporales</taxon>
        <taxon>Streptomycetaceae</taxon>
        <taxon>Streptomyces</taxon>
        <taxon>Streptomyces violaceusniger group</taxon>
    </lineage>
</organism>
<dbReference type="Proteomes" id="UP000638849">
    <property type="component" value="Unassembled WGS sequence"/>
</dbReference>
<keyword evidence="1" id="KW-0808">Transferase</keyword>
<feature type="domain" description="N-acetyltransferase" evidence="4">
    <location>
        <begin position="21"/>
        <end position="187"/>
    </location>
</feature>
<dbReference type="SUPFAM" id="SSF55729">
    <property type="entry name" value="Acyl-CoA N-acyltransferases (Nat)"/>
    <property type="match status" value="1"/>
</dbReference>
<gene>
    <name evidence="5" type="ORF">JBF12_09795</name>
</gene>
<reference evidence="5 6" key="1">
    <citation type="submission" date="2020-12" db="EMBL/GenBank/DDBJ databases">
        <authorList>
            <person name="Kusuma A.B."/>
            <person name="Nouioui I."/>
            <person name="Goodfellow M."/>
        </authorList>
    </citation>
    <scope>NUCLEOTIDE SEQUENCE [LARGE SCALE GENOMIC DNA]</scope>
    <source>
        <strain evidence="5 6">DSM 41764</strain>
    </source>
</reference>
<dbReference type="Gene3D" id="3.40.630.30">
    <property type="match status" value="1"/>
</dbReference>
<sequence>MTDTASRPDTVHALLADGSTVEIRPALPQDRDEVLRMHRELSPEATRLRFFAVNPYYAREAADRVCAPGHRGYRALLALADGRVVGVAEYTVLPAPPGEPVSADIGLAVAEGRRGQGIGTLLLEHLVHSAREAGVSGFTAEALAENHEVLKVFADLGLAPPPSSSPTTPRGSPRSPTAMCTASSPLRAAPRCSSATGAARPWTWRDWSSCC</sequence>
<feature type="compositionally biased region" description="Low complexity" evidence="3">
    <location>
        <begin position="165"/>
        <end position="177"/>
    </location>
</feature>
<evidence type="ECO:0000256" key="3">
    <source>
        <dbReference type="SAM" id="MobiDB-lite"/>
    </source>
</evidence>
<accession>A0ABS0R794</accession>
<feature type="region of interest" description="Disordered" evidence="3">
    <location>
        <begin position="160"/>
        <end position="181"/>
    </location>
</feature>
<dbReference type="Pfam" id="PF00583">
    <property type="entry name" value="Acetyltransf_1"/>
    <property type="match status" value="1"/>
</dbReference>
<dbReference type="EMBL" id="JAEEAQ010000063">
    <property type="protein sequence ID" value="MBI0313277.1"/>
    <property type="molecule type" value="Genomic_DNA"/>
</dbReference>
<dbReference type="InterPro" id="IPR000182">
    <property type="entry name" value="GNAT_dom"/>
</dbReference>
<dbReference type="InterPro" id="IPR050832">
    <property type="entry name" value="Bact_Acetyltransf"/>
</dbReference>
<dbReference type="PANTHER" id="PTHR43877">
    <property type="entry name" value="AMINOALKYLPHOSPHONATE N-ACETYLTRANSFERASE-RELATED-RELATED"/>
    <property type="match status" value="1"/>
</dbReference>
<protein>
    <submittedName>
        <fullName evidence="5">GNAT family N-acetyltransferase</fullName>
    </submittedName>
</protein>
<evidence type="ECO:0000256" key="1">
    <source>
        <dbReference type="ARBA" id="ARBA00022679"/>
    </source>
</evidence>
<dbReference type="InterPro" id="IPR016181">
    <property type="entry name" value="Acyl_CoA_acyltransferase"/>
</dbReference>
<dbReference type="PANTHER" id="PTHR43877:SF2">
    <property type="entry name" value="AMINOALKYLPHOSPHONATE N-ACETYLTRANSFERASE-RELATED"/>
    <property type="match status" value="1"/>
</dbReference>
<evidence type="ECO:0000259" key="4">
    <source>
        <dbReference type="PROSITE" id="PS51186"/>
    </source>
</evidence>
<comment type="caution">
    <text evidence="5">The sequence shown here is derived from an EMBL/GenBank/DDBJ whole genome shotgun (WGS) entry which is preliminary data.</text>
</comment>
<keyword evidence="2" id="KW-0012">Acyltransferase</keyword>
<keyword evidence="6" id="KW-1185">Reference proteome</keyword>
<dbReference type="PROSITE" id="PS51186">
    <property type="entry name" value="GNAT"/>
    <property type="match status" value="1"/>
</dbReference>
<evidence type="ECO:0000313" key="5">
    <source>
        <dbReference type="EMBL" id="MBI0313277.1"/>
    </source>
</evidence>